<feature type="domain" description="Bacteriophage T5 Orf172 DNA-binding" evidence="2">
    <location>
        <begin position="151"/>
        <end position="247"/>
    </location>
</feature>
<dbReference type="Pfam" id="PF10544">
    <property type="entry name" value="T5orf172"/>
    <property type="match status" value="1"/>
</dbReference>
<gene>
    <name evidence="3" type="ORF">PHISCL_02677</name>
</gene>
<feature type="region of interest" description="Disordered" evidence="1">
    <location>
        <begin position="1"/>
        <end position="106"/>
    </location>
</feature>
<organism evidence="3 4">
    <name type="scientific">Aspergillus sclerotialis</name>
    <dbReference type="NCBI Taxonomy" id="2070753"/>
    <lineage>
        <taxon>Eukaryota</taxon>
        <taxon>Fungi</taxon>
        <taxon>Dikarya</taxon>
        <taxon>Ascomycota</taxon>
        <taxon>Pezizomycotina</taxon>
        <taxon>Eurotiomycetes</taxon>
        <taxon>Eurotiomycetidae</taxon>
        <taxon>Eurotiales</taxon>
        <taxon>Aspergillaceae</taxon>
        <taxon>Aspergillus</taxon>
        <taxon>Aspergillus subgen. Polypaecilum</taxon>
    </lineage>
</organism>
<feature type="compositionally biased region" description="Polar residues" evidence="1">
    <location>
        <begin position="92"/>
        <end position="106"/>
    </location>
</feature>
<name>A0A3A2ZPT1_9EURO</name>
<evidence type="ECO:0000259" key="2">
    <source>
        <dbReference type="Pfam" id="PF10544"/>
    </source>
</evidence>
<feature type="region of interest" description="Disordered" evidence="1">
    <location>
        <begin position="443"/>
        <end position="488"/>
    </location>
</feature>
<protein>
    <recommendedName>
        <fullName evidence="2">Bacteriophage T5 Orf172 DNA-binding domain-containing protein</fullName>
    </recommendedName>
</protein>
<dbReference type="AlphaFoldDB" id="A0A3A2ZPT1"/>
<feature type="compositionally biased region" description="Basic and acidic residues" evidence="1">
    <location>
        <begin position="53"/>
        <end position="66"/>
    </location>
</feature>
<comment type="caution">
    <text evidence="3">The sequence shown here is derived from an EMBL/GenBank/DDBJ whole genome shotgun (WGS) entry which is preliminary data.</text>
</comment>
<feature type="compositionally biased region" description="Polar residues" evidence="1">
    <location>
        <begin position="443"/>
        <end position="458"/>
    </location>
</feature>
<feature type="compositionally biased region" description="Acidic residues" evidence="1">
    <location>
        <begin position="67"/>
        <end position="82"/>
    </location>
</feature>
<dbReference type="OrthoDB" id="3511049at2759"/>
<dbReference type="EMBL" id="MVGC01000062">
    <property type="protein sequence ID" value="RJE24966.1"/>
    <property type="molecule type" value="Genomic_DNA"/>
</dbReference>
<feature type="compositionally biased region" description="Low complexity" evidence="1">
    <location>
        <begin position="459"/>
        <end position="472"/>
    </location>
</feature>
<evidence type="ECO:0000256" key="1">
    <source>
        <dbReference type="SAM" id="MobiDB-lite"/>
    </source>
</evidence>
<keyword evidence="4" id="KW-1185">Reference proteome</keyword>
<accession>A0A3A2ZPT1</accession>
<evidence type="ECO:0000313" key="4">
    <source>
        <dbReference type="Proteomes" id="UP000266188"/>
    </source>
</evidence>
<sequence length="501" mass="57172">MVPGQKELPVDSDTPMSLSERPDPATESVLYPLQPEYSPALDSGIDGENPEGSGEKEKRPDMPTQKDEDESIGAMELCEEEDDHSRAPTTPPRQISSANFANRFPTSVGTEDKVIPTAITPERKEPESMDRILRKMCKVMRNIPKKATGSGFVYVFSHPTNGAAFYKIGQTQDPKFREKTHRDTCELSSWELHELPQFPFQEYSRVESLALSQLRNNGCDFECHCAKKHVEYLIGDKQNGLNTLKLWIDWLAREKPFDDDRRLTPFWEDRVNAIDIKSGDGRLRHLFHCHKAECIRRIPTRRDACQECLDAGWMRWTNPTAWEKFEYKMTCVFSTLMDYFNLVQNTIGWRLILCLILYCLPGPFHARLGIVQCLSFSVPTYLIHLGSRDNSKHKRRRPKITEWSPGLQQSPFTPMKFPLRGRLSLPSPTRLFFVARDVERGTPPTTDITQLTPQSIDHLSTSSPLTTPSPALRSRKGSKRLDQQDRAATAPVLFNTECSSI</sequence>
<reference evidence="4" key="1">
    <citation type="submission" date="2017-02" db="EMBL/GenBank/DDBJ databases">
        <authorList>
            <person name="Tafer H."/>
            <person name="Lopandic K."/>
        </authorList>
    </citation>
    <scope>NUCLEOTIDE SEQUENCE [LARGE SCALE GENOMIC DNA]</scope>
    <source>
        <strain evidence="4">CBS 366.77</strain>
    </source>
</reference>
<dbReference type="Proteomes" id="UP000266188">
    <property type="component" value="Unassembled WGS sequence"/>
</dbReference>
<proteinExistence type="predicted"/>
<evidence type="ECO:0000313" key="3">
    <source>
        <dbReference type="EMBL" id="RJE24966.1"/>
    </source>
</evidence>
<dbReference type="InterPro" id="IPR018306">
    <property type="entry name" value="Phage_T5_Orf172_DNA-bd"/>
</dbReference>